<dbReference type="GO" id="GO:0046872">
    <property type="term" value="F:metal ion binding"/>
    <property type="evidence" value="ECO:0007669"/>
    <property type="project" value="UniProtKB-KW"/>
</dbReference>
<keyword evidence="1" id="KW-0001">2Fe-2S</keyword>
<organism evidence="8 9">
    <name type="scientific">Cohnella endophytica</name>
    <dbReference type="NCBI Taxonomy" id="2419778"/>
    <lineage>
        <taxon>Bacteria</taxon>
        <taxon>Bacillati</taxon>
        <taxon>Bacillota</taxon>
        <taxon>Bacilli</taxon>
        <taxon>Bacillales</taxon>
        <taxon>Paenibacillaceae</taxon>
        <taxon>Cohnella</taxon>
    </lineage>
</organism>
<dbReference type="GO" id="GO:0004497">
    <property type="term" value="F:monooxygenase activity"/>
    <property type="evidence" value="ECO:0007669"/>
    <property type="project" value="UniProtKB-ARBA"/>
</dbReference>
<dbReference type="Pfam" id="PF00355">
    <property type="entry name" value="Rieske"/>
    <property type="match status" value="1"/>
</dbReference>
<evidence type="ECO:0000256" key="2">
    <source>
        <dbReference type="ARBA" id="ARBA00022723"/>
    </source>
</evidence>
<evidence type="ECO:0000256" key="6">
    <source>
        <dbReference type="ARBA" id="ARBA00038001"/>
    </source>
</evidence>
<feature type="domain" description="Rieske" evidence="7">
    <location>
        <begin position="6"/>
        <end position="102"/>
    </location>
</feature>
<dbReference type="AlphaFoldDB" id="A0A494XGH3"/>
<dbReference type="InterPro" id="IPR036922">
    <property type="entry name" value="Rieske_2Fe-2S_sf"/>
</dbReference>
<dbReference type="Gene3D" id="2.102.10.10">
    <property type="entry name" value="Rieske [2Fe-2S] iron-sulphur domain"/>
    <property type="match status" value="1"/>
</dbReference>
<dbReference type="NCBIfam" id="TIGR02377">
    <property type="entry name" value="MocE_fam_FeS"/>
    <property type="match status" value="1"/>
</dbReference>
<dbReference type="PROSITE" id="PS51296">
    <property type="entry name" value="RIESKE"/>
    <property type="match status" value="1"/>
</dbReference>
<dbReference type="RefSeq" id="WP_120979080.1">
    <property type="nucleotide sequence ID" value="NZ_RBZM01000009.1"/>
</dbReference>
<evidence type="ECO:0000256" key="1">
    <source>
        <dbReference type="ARBA" id="ARBA00022714"/>
    </source>
</evidence>
<dbReference type="CDD" id="cd03528">
    <property type="entry name" value="Rieske_RO_ferredoxin"/>
    <property type="match status" value="1"/>
</dbReference>
<protein>
    <submittedName>
        <fullName evidence="8">Rieske family ferredoxin</fullName>
    </submittedName>
</protein>
<keyword evidence="3" id="KW-0408">Iron</keyword>
<dbReference type="OrthoDB" id="9795104at2"/>
<dbReference type="InterPro" id="IPR017941">
    <property type="entry name" value="Rieske_2Fe-2S"/>
</dbReference>
<dbReference type="PANTHER" id="PTHR21496:SF0">
    <property type="entry name" value="RIESKE DOMAIN-CONTAINING PROTEIN"/>
    <property type="match status" value="1"/>
</dbReference>
<dbReference type="GO" id="GO:0016705">
    <property type="term" value="F:oxidoreductase activity, acting on paired donors, with incorporation or reduction of molecular oxygen"/>
    <property type="evidence" value="ECO:0007669"/>
    <property type="project" value="UniProtKB-ARBA"/>
</dbReference>
<sequence length="105" mass="11704">MSQGWIEVCEVGEIDEEDVIRFDHGAVSLAVYRSDKDKYYATDGFCTHERVHLSDGLVMGSVIECPKHNGRFDYTTGAAKKTPACEALKTYPVQIEAGKVYVQID</sequence>
<dbReference type="EMBL" id="RBZM01000009">
    <property type="protein sequence ID" value="RKP48942.1"/>
    <property type="molecule type" value="Genomic_DNA"/>
</dbReference>
<evidence type="ECO:0000256" key="4">
    <source>
        <dbReference type="ARBA" id="ARBA00023014"/>
    </source>
</evidence>
<evidence type="ECO:0000259" key="7">
    <source>
        <dbReference type="PROSITE" id="PS51296"/>
    </source>
</evidence>
<comment type="similarity">
    <text evidence="6">Belongs to the bacterial ring-hydroxylating dioxygenase ferredoxin component family.</text>
</comment>
<evidence type="ECO:0000256" key="5">
    <source>
        <dbReference type="ARBA" id="ARBA00034078"/>
    </source>
</evidence>
<keyword evidence="4" id="KW-0411">Iron-sulfur</keyword>
<evidence type="ECO:0000313" key="8">
    <source>
        <dbReference type="EMBL" id="RKP48942.1"/>
    </source>
</evidence>
<evidence type="ECO:0000256" key="3">
    <source>
        <dbReference type="ARBA" id="ARBA00023004"/>
    </source>
</evidence>
<evidence type="ECO:0000313" key="9">
    <source>
        <dbReference type="Proteomes" id="UP000282076"/>
    </source>
</evidence>
<comment type="caution">
    <text evidence="8">The sequence shown here is derived from an EMBL/GenBank/DDBJ whole genome shotgun (WGS) entry which is preliminary data.</text>
</comment>
<reference evidence="8 9" key="1">
    <citation type="submission" date="2018-10" db="EMBL/GenBank/DDBJ databases">
        <title>Cohnella sp. M2MS4P-1, whole genome shotgun sequence.</title>
        <authorList>
            <person name="Tuo L."/>
        </authorList>
    </citation>
    <scope>NUCLEOTIDE SEQUENCE [LARGE SCALE GENOMIC DNA]</scope>
    <source>
        <strain evidence="8 9">M2MS4P-1</strain>
    </source>
</reference>
<dbReference type="GO" id="GO:0051537">
    <property type="term" value="F:2 iron, 2 sulfur cluster binding"/>
    <property type="evidence" value="ECO:0007669"/>
    <property type="project" value="UniProtKB-KW"/>
</dbReference>
<proteinExistence type="inferred from homology"/>
<keyword evidence="2" id="KW-0479">Metal-binding</keyword>
<accession>A0A494XGH3</accession>
<dbReference type="PANTHER" id="PTHR21496">
    <property type="entry name" value="FERREDOXIN-RELATED"/>
    <property type="match status" value="1"/>
</dbReference>
<gene>
    <name evidence="8" type="ORF">D7Z26_21540</name>
</gene>
<dbReference type="SUPFAM" id="SSF50022">
    <property type="entry name" value="ISP domain"/>
    <property type="match status" value="1"/>
</dbReference>
<name>A0A494XGH3_9BACL</name>
<keyword evidence="9" id="KW-1185">Reference proteome</keyword>
<dbReference type="Proteomes" id="UP000282076">
    <property type="component" value="Unassembled WGS sequence"/>
</dbReference>
<comment type="cofactor">
    <cofactor evidence="5">
        <name>[2Fe-2S] cluster</name>
        <dbReference type="ChEBI" id="CHEBI:190135"/>
    </cofactor>
</comment>
<dbReference type="InterPro" id="IPR012747">
    <property type="entry name" value="MocE_2FeS"/>
</dbReference>